<dbReference type="AlphaFoldDB" id="A0A5M9K9H9"/>
<protein>
    <submittedName>
        <fullName evidence="2">Uncharacterized protein</fullName>
    </submittedName>
</protein>
<keyword evidence="3" id="KW-1185">Reference proteome</keyword>
<evidence type="ECO:0000256" key="1">
    <source>
        <dbReference type="SAM" id="MobiDB-lite"/>
    </source>
</evidence>
<evidence type="ECO:0000313" key="3">
    <source>
        <dbReference type="Proteomes" id="UP000322873"/>
    </source>
</evidence>
<gene>
    <name evidence="2" type="ORF">EYC84_004687</name>
</gene>
<name>A0A5M9K9H9_MONFR</name>
<sequence length="89" mass="9907">MVDKAFVTFGSPCIINSTHQPPPQFLDTGTRSGSPPQSQVQPPPTPKANIQNQHPNKPHQCRVLHPFLLLKPRSNRYQAPSSKPAAYRK</sequence>
<accession>A0A5M9K9H9</accession>
<dbReference type="EMBL" id="VICG01000002">
    <property type="protein sequence ID" value="KAA8575545.1"/>
    <property type="molecule type" value="Genomic_DNA"/>
</dbReference>
<dbReference type="Proteomes" id="UP000322873">
    <property type="component" value="Unassembled WGS sequence"/>
</dbReference>
<organism evidence="2 3">
    <name type="scientific">Monilinia fructicola</name>
    <name type="common">Brown rot fungus</name>
    <name type="synonym">Ciboria fructicola</name>
    <dbReference type="NCBI Taxonomy" id="38448"/>
    <lineage>
        <taxon>Eukaryota</taxon>
        <taxon>Fungi</taxon>
        <taxon>Dikarya</taxon>
        <taxon>Ascomycota</taxon>
        <taxon>Pezizomycotina</taxon>
        <taxon>Leotiomycetes</taxon>
        <taxon>Helotiales</taxon>
        <taxon>Sclerotiniaceae</taxon>
        <taxon>Monilinia</taxon>
    </lineage>
</organism>
<reference evidence="2 3" key="1">
    <citation type="submission" date="2019-06" db="EMBL/GenBank/DDBJ databases">
        <title>Genome Sequence of the Brown Rot Fungal Pathogen Monilinia fructicola.</title>
        <authorList>
            <person name="De Miccolis Angelini R.M."/>
            <person name="Landi L."/>
            <person name="Abate D."/>
            <person name="Pollastro S."/>
            <person name="Romanazzi G."/>
            <person name="Faretra F."/>
        </authorList>
    </citation>
    <scope>NUCLEOTIDE SEQUENCE [LARGE SCALE GENOMIC DNA]</scope>
    <source>
        <strain evidence="2 3">Mfrc123</strain>
    </source>
</reference>
<comment type="caution">
    <text evidence="2">The sequence shown here is derived from an EMBL/GenBank/DDBJ whole genome shotgun (WGS) entry which is preliminary data.</text>
</comment>
<evidence type="ECO:0000313" key="2">
    <source>
        <dbReference type="EMBL" id="KAA8575545.1"/>
    </source>
</evidence>
<proteinExistence type="predicted"/>
<feature type="region of interest" description="Disordered" evidence="1">
    <location>
        <begin position="12"/>
        <end position="89"/>
    </location>
</feature>